<dbReference type="EMBL" id="CP051204">
    <property type="protein sequence ID" value="QJB36673.1"/>
    <property type="molecule type" value="Genomic_DNA"/>
</dbReference>
<dbReference type="SUPFAM" id="SSF158745">
    <property type="entry name" value="LanC-like"/>
    <property type="match status" value="1"/>
</dbReference>
<dbReference type="InterPro" id="IPR007822">
    <property type="entry name" value="LANC-like"/>
</dbReference>
<proteinExistence type="predicted"/>
<dbReference type="Pfam" id="PF05147">
    <property type="entry name" value="LANC_like"/>
    <property type="match status" value="1"/>
</dbReference>
<reference evidence="1 2" key="2">
    <citation type="submission" date="2020-09" db="EMBL/GenBank/DDBJ databases">
        <authorList>
            <person name="Kittiwongwattana C."/>
        </authorList>
    </citation>
    <scope>NUCLEOTIDE SEQUENCE [LARGE SCALE GENOMIC DNA]</scope>
    <source>
        <strain evidence="1 2">1303</strain>
    </source>
</reference>
<name>A0ABX6L9G1_9BACT</name>
<dbReference type="Proteomes" id="UP000503144">
    <property type="component" value="Chromosome"/>
</dbReference>
<reference evidence="2" key="1">
    <citation type="submission" date="2020-04" db="EMBL/GenBank/DDBJ databases">
        <authorList>
            <person name="Kittiwongwattana C."/>
        </authorList>
    </citation>
    <scope>NUCLEOTIDE SEQUENCE [LARGE SCALE GENOMIC DNA]</scope>
    <source>
        <strain evidence="2">1303</strain>
    </source>
</reference>
<keyword evidence="2" id="KW-1185">Reference proteome</keyword>
<gene>
    <name evidence="1" type="ORF">HF324_01860</name>
</gene>
<organism evidence="1 2">
    <name type="scientific">Chitinophaga oryzae</name>
    <dbReference type="NCBI Taxonomy" id="2725414"/>
    <lineage>
        <taxon>Bacteria</taxon>
        <taxon>Pseudomonadati</taxon>
        <taxon>Bacteroidota</taxon>
        <taxon>Chitinophagia</taxon>
        <taxon>Chitinophagales</taxon>
        <taxon>Chitinophagaceae</taxon>
        <taxon>Chitinophaga</taxon>
    </lineage>
</organism>
<evidence type="ECO:0000313" key="2">
    <source>
        <dbReference type="Proteomes" id="UP000503144"/>
    </source>
</evidence>
<sequence length="331" mass="37222">MSTDVFIENAIRYYGALNADSTQGYGLYSGKAGLIALCYTLHSYTGNDIFASKADWLLKELGSNISKVGTVYFGDGLTGIGWAIEWLSQNKYLQINTDEILEELDTRVYRTVMYEPGKSLRLDSGILGLSLYLLSRYRSKNHLTPRLKTLSHQECLVVLTDEMETKLGALEHEYDAAAIINLSQMIIYSGKVWQYKLNIETVERLIYRCIDVADNLLKKYNDTSSRLSGPLIQLAYARFYAGSILNLDSWMEQSRQYISIRSSSTPVADMDLSLVCKLYKDNLIGEEYYQLALESHAHLFSSPMHCLGVLSASVGNGGFCIENWGEYCLVG</sequence>
<dbReference type="RefSeq" id="WP_168859747.1">
    <property type="nucleotide sequence ID" value="NZ_CP051204.2"/>
</dbReference>
<evidence type="ECO:0000313" key="1">
    <source>
        <dbReference type="EMBL" id="QJB36673.1"/>
    </source>
</evidence>
<protein>
    <recommendedName>
        <fullName evidence="3">Lanthionine synthetase C-like protein</fullName>
    </recommendedName>
</protein>
<dbReference type="Gene3D" id="1.50.10.20">
    <property type="match status" value="1"/>
</dbReference>
<evidence type="ECO:0008006" key="3">
    <source>
        <dbReference type="Google" id="ProtNLM"/>
    </source>
</evidence>
<accession>A0ABX6L9G1</accession>